<dbReference type="GO" id="GO:0009523">
    <property type="term" value="C:photosystem II"/>
    <property type="evidence" value="ECO:0007669"/>
    <property type="project" value="UniProtKB-KW"/>
</dbReference>
<dbReference type="SUPFAM" id="SSF110296">
    <property type="entry name" value="Oligoxyloglucan reducing end-specific cellobiohydrolase"/>
    <property type="match status" value="1"/>
</dbReference>
<evidence type="ECO:0000256" key="2">
    <source>
        <dbReference type="ARBA" id="ARBA00023276"/>
    </source>
</evidence>
<evidence type="ECO:0000256" key="3">
    <source>
        <dbReference type="SAM" id="MobiDB-lite"/>
    </source>
</evidence>
<organism evidence="5 6">
    <name type="scientific">Candidatus Woesebacteria bacterium GW2011_GWA1_39_8</name>
    <dbReference type="NCBI Taxonomy" id="1618552"/>
    <lineage>
        <taxon>Bacteria</taxon>
        <taxon>Candidatus Woeseibacteriota</taxon>
    </lineage>
</organism>
<dbReference type="GO" id="GO:0015979">
    <property type="term" value="P:photosynthesis"/>
    <property type="evidence" value="ECO:0007669"/>
    <property type="project" value="UniProtKB-KW"/>
</dbReference>
<evidence type="ECO:0000259" key="4">
    <source>
        <dbReference type="Pfam" id="PF14870"/>
    </source>
</evidence>
<protein>
    <recommendedName>
        <fullName evidence="4">Photosynthesis system II assembly factor Ycf48/Hcf136-like domain-containing protein</fullName>
    </recommendedName>
</protein>
<evidence type="ECO:0000313" key="6">
    <source>
        <dbReference type="Proteomes" id="UP000034793"/>
    </source>
</evidence>
<sequence length="527" mass="56808">MPYRWNPDTEDFEPDKTDKDFEQGEDLYSEIAPATPYYIRLANNCSSAIADVDIGGGNSGTTQRQSGWAAQSSGTSTKLNSVFFIDSNYGWTCGNDGVIFATTDGGTTWTAQTSGTSNHLNSIFFVSATTGWVCGDVGTILKTTDGGTTWTAQTSGVLTILNKLYFTDSNTGWACGASGVVRYTLNSGTTWKAGTSGISSNISSIFFVSATTGWFVGDSGVVRNSTDGGLTWSAQTSGILSNLNNVFFTDIDTGWTLGDSGVILKTINRGGTWTAQTSGTSNALYGIYFSDGNHGWATGISGTILKTISGGTTWTADSSGTTNNLLGIRFILNGYNGWTVGSAGTILVSATARVFTSQNENFTYSIPVNGFNYNEIINSIITKPFTVRQIFIFWTGSGQVDPVISVIKDELMGGISNTQVFSPAIDPNQVQTDRTRIVIDVIGEPIEIDGATTIRIGEIGGSVTFNLQLFPQKVFKPIGSFKDNYRMVSFKNEKIFVRYFLWKPTKEKLQGLAGDFLQQLRERKTTA</sequence>
<dbReference type="Proteomes" id="UP000034793">
    <property type="component" value="Unassembled WGS sequence"/>
</dbReference>
<proteinExistence type="predicted"/>
<dbReference type="PANTHER" id="PTHR47199:SF2">
    <property type="entry name" value="PHOTOSYSTEM II STABILITY_ASSEMBLY FACTOR HCF136, CHLOROPLASTIC"/>
    <property type="match status" value="1"/>
</dbReference>
<name>A0A0G0SVS6_9BACT</name>
<feature type="domain" description="Photosynthesis system II assembly factor Ycf48/Hcf136-like" evidence="4">
    <location>
        <begin position="272"/>
        <end position="349"/>
    </location>
</feature>
<evidence type="ECO:0000313" key="5">
    <source>
        <dbReference type="EMBL" id="KKR29687.1"/>
    </source>
</evidence>
<evidence type="ECO:0000256" key="1">
    <source>
        <dbReference type="ARBA" id="ARBA00022531"/>
    </source>
</evidence>
<dbReference type="PATRIC" id="fig|1618552.3.peg.723"/>
<comment type="caution">
    <text evidence="5">The sequence shown here is derived from an EMBL/GenBank/DDBJ whole genome shotgun (WGS) entry which is preliminary data.</text>
</comment>
<dbReference type="PANTHER" id="PTHR47199">
    <property type="entry name" value="PHOTOSYSTEM II STABILITY/ASSEMBLY FACTOR HCF136, CHLOROPLASTIC"/>
    <property type="match status" value="1"/>
</dbReference>
<feature type="domain" description="Photosynthesis system II assembly factor Ycf48/Hcf136-like" evidence="4">
    <location>
        <begin position="64"/>
        <end position="151"/>
    </location>
</feature>
<dbReference type="Pfam" id="PF14870">
    <property type="entry name" value="PSII_BNR"/>
    <property type="match status" value="2"/>
</dbReference>
<dbReference type="InterPro" id="IPR015943">
    <property type="entry name" value="WD40/YVTN_repeat-like_dom_sf"/>
</dbReference>
<dbReference type="Gene3D" id="2.130.10.10">
    <property type="entry name" value="YVTN repeat-like/Quinoprotein amine dehydrogenase"/>
    <property type="match status" value="2"/>
</dbReference>
<reference evidence="5 6" key="1">
    <citation type="journal article" date="2015" name="Nature">
        <title>rRNA introns, odd ribosomes, and small enigmatic genomes across a large radiation of phyla.</title>
        <authorList>
            <person name="Brown C.T."/>
            <person name="Hug L.A."/>
            <person name="Thomas B.C."/>
            <person name="Sharon I."/>
            <person name="Castelle C.J."/>
            <person name="Singh A."/>
            <person name="Wilkins M.J."/>
            <person name="Williams K.H."/>
            <person name="Banfield J.F."/>
        </authorList>
    </citation>
    <scope>NUCLEOTIDE SEQUENCE [LARGE SCALE GENOMIC DNA]</scope>
</reference>
<dbReference type="EMBL" id="LBXL01000025">
    <property type="protein sequence ID" value="KKR29687.1"/>
    <property type="molecule type" value="Genomic_DNA"/>
</dbReference>
<dbReference type="AlphaFoldDB" id="A0A0G0SVS6"/>
<feature type="region of interest" description="Disordered" evidence="3">
    <location>
        <begin position="1"/>
        <end position="21"/>
    </location>
</feature>
<gene>
    <name evidence="5" type="ORF">UT61_C0025G0019</name>
</gene>
<keyword evidence="1" id="KW-0602">Photosynthesis</keyword>
<keyword evidence="2" id="KW-0604">Photosystem II</keyword>
<dbReference type="InterPro" id="IPR028203">
    <property type="entry name" value="PSII_CF48-like_dom"/>
</dbReference>
<accession>A0A0G0SVS6</accession>